<dbReference type="AlphaFoldDB" id="A0A833VGP8"/>
<dbReference type="OrthoDB" id="10264306at2759"/>
<dbReference type="GO" id="GO:0006777">
    <property type="term" value="P:Mo-molybdopterin cofactor biosynthetic process"/>
    <property type="evidence" value="ECO:0007669"/>
    <property type="project" value="UniProtKB-UniRule"/>
</dbReference>
<dbReference type="PROSITE" id="PS51340">
    <property type="entry name" value="MOSC"/>
    <property type="match status" value="1"/>
</dbReference>
<gene>
    <name evidence="6" type="ORF">FCM35_KLT13654</name>
</gene>
<dbReference type="GO" id="GO:0030170">
    <property type="term" value="F:pyridoxal phosphate binding"/>
    <property type="evidence" value="ECO:0007669"/>
    <property type="project" value="UniProtKB-UniRule"/>
</dbReference>
<comment type="catalytic activity">
    <reaction evidence="4">
        <text>Mo-molybdopterin + L-cysteine + AH2 = thio-Mo-molybdopterin + L-alanine + A + H2O</text>
        <dbReference type="Rhea" id="RHEA:42636"/>
        <dbReference type="ChEBI" id="CHEBI:13193"/>
        <dbReference type="ChEBI" id="CHEBI:15377"/>
        <dbReference type="ChEBI" id="CHEBI:17499"/>
        <dbReference type="ChEBI" id="CHEBI:35235"/>
        <dbReference type="ChEBI" id="CHEBI:57972"/>
        <dbReference type="ChEBI" id="CHEBI:71302"/>
        <dbReference type="ChEBI" id="CHEBI:82685"/>
        <dbReference type="EC" id="2.8.1.9"/>
    </reaction>
</comment>
<organism evidence="6 7">
    <name type="scientific">Carex littledalei</name>
    <dbReference type="NCBI Taxonomy" id="544730"/>
    <lineage>
        <taxon>Eukaryota</taxon>
        <taxon>Viridiplantae</taxon>
        <taxon>Streptophyta</taxon>
        <taxon>Embryophyta</taxon>
        <taxon>Tracheophyta</taxon>
        <taxon>Spermatophyta</taxon>
        <taxon>Magnoliopsida</taxon>
        <taxon>Liliopsida</taxon>
        <taxon>Poales</taxon>
        <taxon>Cyperaceae</taxon>
        <taxon>Cyperoideae</taxon>
        <taxon>Cariceae</taxon>
        <taxon>Carex</taxon>
        <taxon>Carex subgen. Euthyceras</taxon>
    </lineage>
</organism>
<dbReference type="Proteomes" id="UP000623129">
    <property type="component" value="Unassembled WGS sequence"/>
</dbReference>
<feature type="modified residue" description="N6-(pyridoxal phosphate)lysine" evidence="4">
    <location>
        <position position="281"/>
    </location>
</feature>
<feature type="active site" evidence="4">
    <location>
        <position position="435"/>
    </location>
</feature>
<dbReference type="Pfam" id="PF00266">
    <property type="entry name" value="Aminotran_5"/>
    <property type="match status" value="2"/>
</dbReference>
<dbReference type="InterPro" id="IPR015424">
    <property type="entry name" value="PyrdxlP-dep_Trfase"/>
</dbReference>
<dbReference type="EC" id="2.8.1.9" evidence="4"/>
<dbReference type="InterPro" id="IPR015421">
    <property type="entry name" value="PyrdxlP-dep_Trfase_major"/>
</dbReference>
<dbReference type="GO" id="GO:0016829">
    <property type="term" value="F:lyase activity"/>
    <property type="evidence" value="ECO:0007669"/>
    <property type="project" value="UniProtKB-UniRule"/>
</dbReference>
<dbReference type="PANTHER" id="PTHR14237">
    <property type="entry name" value="MOLYBDOPTERIN COFACTOR SULFURASE MOSC"/>
    <property type="match status" value="1"/>
</dbReference>
<evidence type="ECO:0000256" key="3">
    <source>
        <dbReference type="ARBA" id="ARBA00023150"/>
    </source>
</evidence>
<reference evidence="6" key="1">
    <citation type="submission" date="2020-01" db="EMBL/GenBank/DDBJ databases">
        <title>Genome sequence of Kobresia littledalei, the first chromosome-level genome in the family Cyperaceae.</title>
        <authorList>
            <person name="Qu G."/>
        </authorList>
    </citation>
    <scope>NUCLEOTIDE SEQUENCE</scope>
    <source>
        <strain evidence="6">C.B.Clarke</strain>
        <tissue evidence="6">Leaf</tissue>
    </source>
</reference>
<evidence type="ECO:0000259" key="5">
    <source>
        <dbReference type="PROSITE" id="PS51340"/>
    </source>
</evidence>
<feature type="domain" description="MOSC" evidence="5">
    <location>
        <begin position="655"/>
        <end position="817"/>
    </location>
</feature>
<comment type="caution">
    <text evidence="6">The sequence shown here is derived from an EMBL/GenBank/DDBJ whole genome shotgun (WGS) entry which is preliminary data.</text>
</comment>
<dbReference type="HAMAP" id="MF_03050">
    <property type="entry name" value="MOCOS"/>
    <property type="match status" value="1"/>
</dbReference>
<dbReference type="InterPro" id="IPR028886">
    <property type="entry name" value="MoCo_sulfurase"/>
</dbReference>
<evidence type="ECO:0000256" key="2">
    <source>
        <dbReference type="ARBA" id="ARBA00022898"/>
    </source>
</evidence>
<comment type="similarity">
    <text evidence="4">Belongs to the class-V pyridoxal-phosphate-dependent aminotransferase family. MOCOS subfamily.</text>
</comment>
<dbReference type="GO" id="GO:0032787">
    <property type="term" value="P:monocarboxylic acid metabolic process"/>
    <property type="evidence" value="ECO:0007669"/>
    <property type="project" value="UniProtKB-ARBA"/>
</dbReference>
<dbReference type="Gene3D" id="3.40.640.10">
    <property type="entry name" value="Type I PLP-dependent aspartate aminotransferase-like (Major domain)"/>
    <property type="match status" value="1"/>
</dbReference>
<dbReference type="EMBL" id="SWLB01000025">
    <property type="protein sequence ID" value="KAF3322513.1"/>
    <property type="molecule type" value="Genomic_DNA"/>
</dbReference>
<comment type="function">
    <text evidence="4">Sulfurates the molybdenum cofactor. Sulfation of molybdenum is essential for xanthine dehydrogenase (XDH) and aldehyde oxidase (ADO) enzymes in which molybdenum cofactor is liganded by 1 oxygen and 1 sulfur atom in active form.</text>
</comment>
<dbReference type="Pfam" id="PF03473">
    <property type="entry name" value="MOSC"/>
    <property type="match status" value="1"/>
</dbReference>
<protein>
    <recommendedName>
        <fullName evidence="4">Molybdenum cofactor sulfurase</fullName>
        <shortName evidence="4">MCS</shortName>
        <shortName evidence="4">MOS</shortName>
        <shortName evidence="4">MoCo sulfurase</shortName>
        <ecNumber evidence="4">2.8.1.9</ecNumber>
    </recommendedName>
    <alternativeName>
        <fullName evidence="4">Molybdenum cofactor sulfurtransferase</fullName>
    </alternativeName>
</protein>
<comment type="cofactor">
    <cofactor evidence="4">
        <name>pyridoxal 5'-phosphate</name>
        <dbReference type="ChEBI" id="CHEBI:597326"/>
    </cofactor>
</comment>
<dbReference type="GO" id="GO:0030151">
    <property type="term" value="F:molybdenum ion binding"/>
    <property type="evidence" value="ECO:0007669"/>
    <property type="project" value="UniProtKB-UniRule"/>
</dbReference>
<dbReference type="SUPFAM" id="SSF50800">
    <property type="entry name" value="PK beta-barrel domain-like"/>
    <property type="match status" value="1"/>
</dbReference>
<dbReference type="SUPFAM" id="SSF53383">
    <property type="entry name" value="PLP-dependent transferases"/>
    <property type="match status" value="1"/>
</dbReference>
<keyword evidence="3 4" id="KW-0501">Molybdenum cofactor biosynthesis</keyword>
<keyword evidence="2 4" id="KW-0663">Pyridoxal phosphate</keyword>
<evidence type="ECO:0000256" key="1">
    <source>
        <dbReference type="ARBA" id="ARBA00022679"/>
    </source>
</evidence>
<accession>A0A833VGP8</accession>
<keyword evidence="7" id="KW-1185">Reference proteome</keyword>
<dbReference type="InterPro" id="IPR000192">
    <property type="entry name" value="Aminotrans_V_dom"/>
</dbReference>
<proteinExistence type="inferred from homology"/>
<dbReference type="InterPro" id="IPR011037">
    <property type="entry name" value="Pyrv_Knase-like_insert_dom_sf"/>
</dbReference>
<evidence type="ECO:0000313" key="6">
    <source>
        <dbReference type="EMBL" id="KAF3322513.1"/>
    </source>
</evidence>
<keyword evidence="1 4" id="KW-0808">Transferase</keyword>
<dbReference type="InterPro" id="IPR005303">
    <property type="entry name" value="MOCOS_middle"/>
</dbReference>
<dbReference type="SUPFAM" id="SSF141673">
    <property type="entry name" value="MOSC N-terminal domain-like"/>
    <property type="match status" value="1"/>
</dbReference>
<dbReference type="GO" id="GO:0008265">
    <property type="term" value="F:molybdenum cofactor sulfurtransferase activity"/>
    <property type="evidence" value="ECO:0007669"/>
    <property type="project" value="UniProtKB-UniRule"/>
</dbReference>
<evidence type="ECO:0000256" key="4">
    <source>
        <dbReference type="HAMAP-Rule" id="MF_03050"/>
    </source>
</evidence>
<sequence length="818" mass="91247">METSGPPAKQEFLRKFGNSYGYPDGPKSIDEIRATEFKRLQGKVYLDHAGATLYSEKQMEEVTKDLLSNVYGNPHSQNDSSLATSDLISEARQQVLRYFKASPKEYKCIFTSGATGALKLVGEFFPWSKESHFMYTLENHNSVLGIREYALNKGATVFAVEIQKNENQCAKTQCNESSIKFVKHKIQRRSQYVLPENAQNGGLSGEVYNVFAFPSECNFSGQKFPLDIVNLIKNDSSRILGGQHKRGGQCMVLIDAAKGCATDPPDLEKFPADFVVLSFYKIFGYPTGLGALLVRHDAARLLNKTYFSGGTVSASISNTDFVRRRESVEQLFEDGTASFLSIAAIRHGFNIIDSLSIAAISRHTTSLASYTRKKMSELKHGNEINVCTIYGGENIKLGPTIAFNLRREDGSWVGYREVEKLASLSGVHLRTGCFCNPGACAKYLGLSHSDLISNFEAGHVCWDDNDVINGKPTGAVRISFGYMSTYEDAEQFMQLLESSFLSKSRKPFENGLVPSLKALQLSGAIQLKSITIYPIKSCTGFKALSWPLCNAGLKYDREWLLKGPSGEVLTQKKVPEMSLIYTLVDLKLVKLYVESPKCKEKLEISLLLSSSCVAEEIDVYGYRYQVHGYDDGINAWFSRAIGRPCTLVRCTSSKYQLCNSNPVRSTVMCRENRSLLSFANEAQLLLVSDDSVLDLNSRLCSKVQKDHVNVDATRFRPNLVISGSKPYSEDNWRSLQIGNALFTSLGGCNRCEMINLRNSSDQVHKSKEPLLTLASYRRNKGKILFGILLRYEDKIGDEEGLMNGKRWLHVGQEVYPTI</sequence>
<dbReference type="Pfam" id="PF03476">
    <property type="entry name" value="MOSC_N"/>
    <property type="match status" value="1"/>
</dbReference>
<evidence type="ECO:0000313" key="7">
    <source>
        <dbReference type="Proteomes" id="UP000623129"/>
    </source>
</evidence>
<dbReference type="InterPro" id="IPR005302">
    <property type="entry name" value="MoCF_Sase_C"/>
</dbReference>
<name>A0A833VGP8_9POAL</name>
<dbReference type="PANTHER" id="PTHR14237:SF80">
    <property type="entry name" value="MOLYBDENUM COFACTOR SULFURASE"/>
    <property type="match status" value="1"/>
</dbReference>